<evidence type="ECO:0000256" key="1">
    <source>
        <dbReference type="ARBA" id="ARBA00004592"/>
    </source>
</evidence>
<dbReference type="SMART" id="SM00185">
    <property type="entry name" value="ARM"/>
    <property type="match status" value="6"/>
</dbReference>
<dbReference type="Proteomes" id="UP000738359">
    <property type="component" value="Unassembled WGS sequence"/>
</dbReference>
<name>A0A9P6J3F2_MORAP</name>
<comment type="subcellular location">
    <subcellularLocation>
        <location evidence="1">Vacuole membrane</location>
        <topology evidence="1">Lipid-anchor</topology>
    </subcellularLocation>
</comment>
<keyword evidence="4" id="KW-0677">Repeat</keyword>
<dbReference type="InterPro" id="IPR011989">
    <property type="entry name" value="ARM-like"/>
</dbReference>
<evidence type="ECO:0000256" key="7">
    <source>
        <dbReference type="ARBA" id="ARBA00026209"/>
    </source>
</evidence>
<protein>
    <recommendedName>
        <fullName evidence="7">Vacuolar protein 8</fullName>
    </recommendedName>
</protein>
<proteinExistence type="inferred from homology"/>
<dbReference type="GO" id="GO:0043495">
    <property type="term" value="F:protein-membrane adaptor activity"/>
    <property type="evidence" value="ECO:0007669"/>
    <property type="project" value="InterPro"/>
</dbReference>
<feature type="repeat" description="ARM" evidence="8">
    <location>
        <begin position="234"/>
        <end position="276"/>
    </location>
</feature>
<evidence type="ECO:0000256" key="6">
    <source>
        <dbReference type="ARBA" id="ARBA00023288"/>
    </source>
</evidence>
<accession>A0A9P6J3F2</accession>
<reference evidence="9" key="1">
    <citation type="journal article" date="2020" name="Fungal Divers.">
        <title>Resolving the Mortierellaceae phylogeny through synthesis of multi-gene phylogenetics and phylogenomics.</title>
        <authorList>
            <person name="Vandepol N."/>
            <person name="Liber J."/>
            <person name="Desiro A."/>
            <person name="Na H."/>
            <person name="Kennedy M."/>
            <person name="Barry K."/>
            <person name="Grigoriev I.V."/>
            <person name="Miller A.N."/>
            <person name="O'Donnell K."/>
            <person name="Stajich J.E."/>
            <person name="Bonito G."/>
        </authorList>
    </citation>
    <scope>NUCLEOTIDE SEQUENCE</scope>
    <source>
        <strain evidence="9">CK1249</strain>
    </source>
</reference>
<keyword evidence="5" id="KW-0472">Membrane</keyword>
<evidence type="ECO:0000256" key="3">
    <source>
        <dbReference type="ARBA" id="ARBA00022554"/>
    </source>
</evidence>
<dbReference type="Gene3D" id="1.25.10.10">
    <property type="entry name" value="Leucine-rich Repeat Variant"/>
    <property type="match status" value="2"/>
</dbReference>
<dbReference type="AlphaFoldDB" id="A0A9P6J3F2"/>
<evidence type="ECO:0000256" key="2">
    <source>
        <dbReference type="ARBA" id="ARBA00005462"/>
    </source>
</evidence>
<dbReference type="GO" id="GO:0005774">
    <property type="term" value="C:vacuolar membrane"/>
    <property type="evidence" value="ECO:0007669"/>
    <property type="project" value="UniProtKB-SubCell"/>
</dbReference>
<comment type="caution">
    <text evidence="9">The sequence shown here is derived from an EMBL/GenBank/DDBJ whole genome shotgun (WGS) entry which is preliminary data.</text>
</comment>
<keyword evidence="10" id="KW-1185">Reference proteome</keyword>
<dbReference type="EMBL" id="JAAAHY010000638">
    <property type="protein sequence ID" value="KAF9960272.1"/>
    <property type="molecule type" value="Genomic_DNA"/>
</dbReference>
<gene>
    <name evidence="9" type="primary">VAC8_3</name>
    <name evidence="9" type="ORF">BGZ70_008643</name>
</gene>
<comment type="similarity">
    <text evidence="2">Belongs to the beta-catenin family.</text>
</comment>
<evidence type="ECO:0000256" key="4">
    <source>
        <dbReference type="ARBA" id="ARBA00022737"/>
    </source>
</evidence>
<dbReference type="PROSITE" id="PS50176">
    <property type="entry name" value="ARM_REPEAT"/>
    <property type="match status" value="1"/>
</dbReference>
<keyword evidence="3" id="KW-0926">Vacuole</keyword>
<evidence type="ECO:0000313" key="10">
    <source>
        <dbReference type="Proteomes" id="UP000738359"/>
    </source>
</evidence>
<dbReference type="InterPro" id="IPR016024">
    <property type="entry name" value="ARM-type_fold"/>
</dbReference>
<dbReference type="InterPro" id="IPR045156">
    <property type="entry name" value="Vac8"/>
</dbReference>
<dbReference type="GO" id="GO:0071562">
    <property type="term" value="P:nucleus-vacuole junction assembly"/>
    <property type="evidence" value="ECO:0007669"/>
    <property type="project" value="InterPro"/>
</dbReference>
<dbReference type="PANTHER" id="PTHR47249:SF1">
    <property type="entry name" value="VACUOLAR PROTEIN 8"/>
    <property type="match status" value="1"/>
</dbReference>
<keyword evidence="6" id="KW-0449">Lipoprotein</keyword>
<evidence type="ECO:0000313" key="9">
    <source>
        <dbReference type="EMBL" id="KAF9960272.1"/>
    </source>
</evidence>
<organism evidence="9 10">
    <name type="scientific">Mortierella alpina</name>
    <name type="common">Oleaginous fungus</name>
    <name type="synonym">Mortierella renispora</name>
    <dbReference type="NCBI Taxonomy" id="64518"/>
    <lineage>
        <taxon>Eukaryota</taxon>
        <taxon>Fungi</taxon>
        <taxon>Fungi incertae sedis</taxon>
        <taxon>Mucoromycota</taxon>
        <taxon>Mortierellomycotina</taxon>
        <taxon>Mortierellomycetes</taxon>
        <taxon>Mortierellales</taxon>
        <taxon>Mortierellaceae</taxon>
        <taxon>Mortierella</taxon>
    </lineage>
</organism>
<dbReference type="InterPro" id="IPR000225">
    <property type="entry name" value="Armadillo"/>
</dbReference>
<dbReference type="OrthoDB" id="2431043at2759"/>
<dbReference type="SUPFAM" id="SSF48371">
    <property type="entry name" value="ARM repeat"/>
    <property type="match status" value="1"/>
</dbReference>
<dbReference type="PANTHER" id="PTHR47249">
    <property type="entry name" value="VACUOLAR PROTEIN 8"/>
    <property type="match status" value="1"/>
</dbReference>
<evidence type="ECO:0000256" key="5">
    <source>
        <dbReference type="ARBA" id="ARBA00023136"/>
    </source>
</evidence>
<evidence type="ECO:0000256" key="8">
    <source>
        <dbReference type="PROSITE-ProRule" id="PRU00259"/>
    </source>
</evidence>
<sequence length="691" mass="74976">MTTIAPQNGPQAFCPAYINSNGSGITFPASSTVNISSRFDSRSGQHVVLWSDISRVFEDVKYVLCGNTAVSPLVDDNFVVYDETATAIPAGAQAATVRTVVLVPSAPQDLSGVGSINGHAARKPSGRAPAELVNDNPFYTDIGGPINKARLVLNPQGIVDDNRDDIDYSASVRLDETLSTSHTGTSQDSSLFSQQIQPLSLSSLAFSDQEEHQRAAAIEYQEYTKKNKTALDVGILKAIVRLLKSSNAEIQKSALKSAYNVLELHENADLFIQLNGLTPLNDLLGSPYTESALDAVGCINLIANDKNILAIVRSVDVTRLLYLAEFPDQSVQRRAAEALRNHSSSAEGRQAMVSSSAFPSLGSLLSSHDTNTKRSSIAAFKTIVEDKVQRANLLQVGPRFIPVLVDLLTSSDPDTHQCSVICLEYLAEDSTLGSEILGVEGLTALARTTMSDHPETVLAAVGCIFNLAAHRVLHRAILDSPLVLRLGDLIAEGTMLKVRLKAACVLRSLQESGEEVHKLMFTSGVAGQILTEVLQAPLELQVIFSESLLQLTSCASLRQQLLEMGLLSVLISLSGSEDRSIKNNSSEAIFNLAQRAKDFEPFLRVWEEPSGGLNGFLLRSLSKQEKPLQYLGLSILLELLQQRSNKELRRMIKNSPEIISSSSHLRPLKNLNSKNGLYNALIAQQVIRLLK</sequence>